<accession>A0A504YLL1</accession>
<proteinExistence type="predicted"/>
<reference evidence="1 2" key="1">
    <citation type="submission" date="2019-04" db="EMBL/GenBank/DDBJ databases">
        <title>Annotation for the trematode Fasciola gigantica.</title>
        <authorList>
            <person name="Choi Y.-J."/>
        </authorList>
    </citation>
    <scope>NUCLEOTIDE SEQUENCE [LARGE SCALE GENOMIC DNA]</scope>
    <source>
        <strain evidence="1">Uganda_cow_1</strain>
    </source>
</reference>
<keyword evidence="2" id="KW-1185">Reference proteome</keyword>
<dbReference type="AlphaFoldDB" id="A0A504YLL1"/>
<gene>
    <name evidence="1" type="ORF">FGIG_00617</name>
</gene>
<dbReference type="Proteomes" id="UP000316759">
    <property type="component" value="Unassembled WGS sequence"/>
</dbReference>
<sequence length="171" mass="19416">MAGLAVHFFDADPLTLSKADQLERLNPRAQCGMEQLHVFSLCDQCNTCHPNVDETKTYATSLDSDEWNTNCHLKVIPEDQLIAQLPRAPRKLMTLLASDYIETGRINGHCKPRCRCPCTGSIPTCNVASRSVTKKASFLDFNHSELDQKLQHRSHSSQYRITLFLVEKQWL</sequence>
<organism evidence="1 2">
    <name type="scientific">Fasciola gigantica</name>
    <name type="common">Giant liver fluke</name>
    <dbReference type="NCBI Taxonomy" id="46835"/>
    <lineage>
        <taxon>Eukaryota</taxon>
        <taxon>Metazoa</taxon>
        <taxon>Spiralia</taxon>
        <taxon>Lophotrochozoa</taxon>
        <taxon>Platyhelminthes</taxon>
        <taxon>Trematoda</taxon>
        <taxon>Digenea</taxon>
        <taxon>Plagiorchiida</taxon>
        <taxon>Echinostomata</taxon>
        <taxon>Echinostomatoidea</taxon>
        <taxon>Fasciolidae</taxon>
        <taxon>Fasciola</taxon>
    </lineage>
</organism>
<comment type="caution">
    <text evidence="1">The sequence shown here is derived from an EMBL/GenBank/DDBJ whole genome shotgun (WGS) entry which is preliminary data.</text>
</comment>
<protein>
    <submittedName>
        <fullName evidence="1">Uncharacterized protein</fullName>
    </submittedName>
</protein>
<dbReference type="OrthoDB" id="6257039at2759"/>
<evidence type="ECO:0000313" key="2">
    <source>
        <dbReference type="Proteomes" id="UP000316759"/>
    </source>
</evidence>
<name>A0A504YLL1_FASGI</name>
<dbReference type="EMBL" id="SUNJ01011746">
    <property type="protein sequence ID" value="TPP58670.1"/>
    <property type="molecule type" value="Genomic_DNA"/>
</dbReference>
<evidence type="ECO:0000313" key="1">
    <source>
        <dbReference type="EMBL" id="TPP58670.1"/>
    </source>
</evidence>